<evidence type="ECO:0000256" key="3">
    <source>
        <dbReference type="ARBA" id="ARBA00022692"/>
    </source>
</evidence>
<keyword evidence="9" id="KW-1185">Reference proteome</keyword>
<evidence type="ECO:0000256" key="5">
    <source>
        <dbReference type="ARBA" id="ARBA00023136"/>
    </source>
</evidence>
<keyword evidence="4 6" id="KW-1133">Transmembrane helix</keyword>
<evidence type="ECO:0000259" key="7">
    <source>
        <dbReference type="PROSITE" id="PS50156"/>
    </source>
</evidence>
<organism evidence="8 9">
    <name type="scientific">Candidatus Thiodiazotropha endoloripes</name>
    <dbReference type="NCBI Taxonomy" id="1818881"/>
    <lineage>
        <taxon>Bacteria</taxon>
        <taxon>Pseudomonadati</taxon>
        <taxon>Pseudomonadota</taxon>
        <taxon>Gammaproteobacteria</taxon>
        <taxon>Chromatiales</taxon>
        <taxon>Sedimenticolaceae</taxon>
        <taxon>Candidatus Thiodiazotropha</taxon>
    </lineage>
</organism>
<feature type="transmembrane region" description="Helical" evidence="6">
    <location>
        <begin position="222"/>
        <end position="239"/>
    </location>
</feature>
<feature type="transmembrane region" description="Helical" evidence="6">
    <location>
        <begin position="628"/>
        <end position="648"/>
    </location>
</feature>
<dbReference type="PANTHER" id="PTHR33406">
    <property type="entry name" value="MEMBRANE PROTEIN MJ1562-RELATED"/>
    <property type="match status" value="1"/>
</dbReference>
<accession>A0A1E2URV7</accession>
<evidence type="ECO:0000256" key="2">
    <source>
        <dbReference type="ARBA" id="ARBA00022475"/>
    </source>
</evidence>
<comment type="caution">
    <text evidence="8">The sequence shown here is derived from an EMBL/GenBank/DDBJ whole genome shotgun (WGS) entry which is preliminary data.</text>
</comment>
<keyword evidence="2" id="KW-1003">Cell membrane</keyword>
<dbReference type="InterPro" id="IPR050545">
    <property type="entry name" value="Mycobact_MmpL"/>
</dbReference>
<evidence type="ECO:0000256" key="1">
    <source>
        <dbReference type="ARBA" id="ARBA00004651"/>
    </source>
</evidence>
<feature type="transmembrane region" description="Helical" evidence="6">
    <location>
        <begin position="246"/>
        <end position="267"/>
    </location>
</feature>
<feature type="transmembrane region" description="Helical" evidence="6">
    <location>
        <begin position="695"/>
        <end position="719"/>
    </location>
</feature>
<protein>
    <submittedName>
        <fullName evidence="8">RND transporter</fullName>
    </submittedName>
</protein>
<dbReference type="PROSITE" id="PS50156">
    <property type="entry name" value="SSD"/>
    <property type="match status" value="2"/>
</dbReference>
<feature type="transmembrane region" description="Helical" evidence="6">
    <location>
        <begin position="401"/>
        <end position="418"/>
    </location>
</feature>
<dbReference type="AlphaFoldDB" id="A0A1E2URV7"/>
<dbReference type="Pfam" id="PF03176">
    <property type="entry name" value="MMPL"/>
    <property type="match status" value="2"/>
</dbReference>
<name>A0A1E2URV7_9GAMM</name>
<dbReference type="GO" id="GO:0005886">
    <property type="term" value="C:plasma membrane"/>
    <property type="evidence" value="ECO:0007669"/>
    <property type="project" value="UniProtKB-SubCell"/>
</dbReference>
<dbReference type="STRING" id="1818881.A3196_12245"/>
<dbReference type="Proteomes" id="UP000094849">
    <property type="component" value="Unassembled WGS sequence"/>
</dbReference>
<comment type="subcellular location">
    <subcellularLocation>
        <location evidence="1">Cell membrane</location>
        <topology evidence="1">Multi-pass membrane protein</topology>
    </subcellularLocation>
</comment>
<dbReference type="PANTHER" id="PTHR33406:SF13">
    <property type="entry name" value="MEMBRANE PROTEIN YDFJ"/>
    <property type="match status" value="1"/>
</dbReference>
<feature type="domain" description="SSD" evidence="7">
    <location>
        <begin position="646"/>
        <end position="754"/>
    </location>
</feature>
<feature type="transmembrane region" description="Helical" evidence="6">
    <location>
        <begin position="654"/>
        <end position="675"/>
    </location>
</feature>
<reference evidence="8 9" key="1">
    <citation type="submission" date="2016-03" db="EMBL/GenBank/DDBJ databases">
        <title>Chemosynthetic sulphur-oxidizing symbionts of marine invertebrate animals are capable of nitrogen fixation.</title>
        <authorList>
            <person name="Petersen J.M."/>
            <person name="Kemper A."/>
            <person name="Gruber-Vodicka H."/>
            <person name="Cardini U."/>
            <person name="Geest Mvander."/>
            <person name="Kleiner M."/>
            <person name="Bulgheresi S."/>
            <person name="Fussmann M."/>
            <person name="Herbold C."/>
            <person name="Seah B.K.B."/>
            <person name="Antony C.Paul."/>
            <person name="Liu D."/>
            <person name="Belitz A."/>
            <person name="Weber M."/>
        </authorList>
    </citation>
    <scope>NUCLEOTIDE SEQUENCE [LARGE SCALE GENOMIC DNA]</scope>
    <source>
        <strain evidence="8">G_D</strain>
    </source>
</reference>
<dbReference type="SUPFAM" id="SSF82866">
    <property type="entry name" value="Multidrug efflux transporter AcrB transmembrane domain"/>
    <property type="match status" value="2"/>
</dbReference>
<feature type="transmembrane region" description="Helical" evidence="6">
    <location>
        <begin position="349"/>
        <end position="372"/>
    </location>
</feature>
<dbReference type="Gene3D" id="1.20.1640.10">
    <property type="entry name" value="Multidrug efflux transporter AcrB transmembrane domain"/>
    <property type="match status" value="2"/>
</dbReference>
<proteinExistence type="predicted"/>
<keyword evidence="3 6" id="KW-0812">Transmembrane</keyword>
<dbReference type="InterPro" id="IPR004869">
    <property type="entry name" value="MMPL_dom"/>
</dbReference>
<feature type="transmembrane region" description="Helical" evidence="6">
    <location>
        <begin position="318"/>
        <end position="337"/>
    </location>
</feature>
<sequence length="760" mass="84670">MSESFFRFVLKHKILVILLTVAVSLMMGSGVQHLRFNNDYRMFFSEENPQLKAFEMLQNTYTKNDNVLFVIEPQDGKVFTRETLTAVTELTKEAWQIPYSIRVDSITNFQHTYAEGDDLIVEDLVLDPASLNDEELATKQQIATNDPLLRNRLISPTAHTTGVNVTVQLPGKKLTEVPEVAAKVKQMAKNLEASYPDIKVHLTGMVIMNNAFPTASQDDMKSLYPIMFGAVILVLVLMLRSIPGTISTLIIILLMIIATMGLTGWLGIKMSPPTTTVPIVIMTLAIADCVHILVNFLHFMREGEAKYQAMMESLRINLQPIFLTTLTTAIGFLSLNFSDAPPFRDLGNMAAMGVVLAFLLSITFLPAMMMLLPVKALSGDTMGSLAMVRFAEFVIRNKKQLLWGMGILILFLIVQIPSNRLDDRFVEYFDETIDFRQDTDFATDNLTGIYLIEYSLESGETGGISDPDFLRKVDGFAQWYRQQPHVLHVNTITDIMKRLNRNMHADDDSWYRLPEQRDLSAQYLLLYEFSLPFGLDLNNQINVKKSATRFTVTLESISTQQLLQIEEDAQQWLLENAPEMRSDGASPSVMFAHIGSRNIIAMLKGTTTALIIISLILVVALRSLRIGGISLIPNLVPMGMAFGLWGLTVGEVGLALSVVSGMTLGIVVDDTVHFLSKYLRARREKNMSGEDAVRYAFSTVGTALWVTSLVLMVGFGILAFSHFQLNAGMGLLTAITLGLALVADFLFLPPLLIYFGGKKP</sequence>
<feature type="domain" description="SSD" evidence="7">
    <location>
        <begin position="246"/>
        <end position="371"/>
    </location>
</feature>
<dbReference type="OrthoDB" id="9803781at2"/>
<gene>
    <name evidence="8" type="ORF">A3196_12245</name>
</gene>
<dbReference type="EMBL" id="LVJZ01000003">
    <property type="protein sequence ID" value="ODB97459.1"/>
    <property type="molecule type" value="Genomic_DNA"/>
</dbReference>
<feature type="transmembrane region" description="Helical" evidence="6">
    <location>
        <begin position="731"/>
        <end position="755"/>
    </location>
</feature>
<evidence type="ECO:0000256" key="6">
    <source>
        <dbReference type="SAM" id="Phobius"/>
    </source>
</evidence>
<feature type="transmembrane region" description="Helical" evidence="6">
    <location>
        <begin position="279"/>
        <end position="297"/>
    </location>
</feature>
<feature type="transmembrane region" description="Helical" evidence="6">
    <location>
        <begin position="599"/>
        <end position="621"/>
    </location>
</feature>
<evidence type="ECO:0000313" key="9">
    <source>
        <dbReference type="Proteomes" id="UP000094849"/>
    </source>
</evidence>
<dbReference type="InterPro" id="IPR000731">
    <property type="entry name" value="SSD"/>
</dbReference>
<dbReference type="RefSeq" id="WP_069005226.1">
    <property type="nucleotide sequence ID" value="NZ_LVJX01000007.1"/>
</dbReference>
<evidence type="ECO:0000313" key="8">
    <source>
        <dbReference type="EMBL" id="ODB97459.1"/>
    </source>
</evidence>
<keyword evidence="5 6" id="KW-0472">Membrane</keyword>
<evidence type="ECO:0000256" key="4">
    <source>
        <dbReference type="ARBA" id="ARBA00022989"/>
    </source>
</evidence>